<reference evidence="2" key="1">
    <citation type="submission" date="2011-08" db="EMBL/GenBank/DDBJ databases">
        <authorList>
            <person name="Rombauts S."/>
        </authorList>
    </citation>
    <scope>NUCLEOTIDE SEQUENCE</scope>
    <source>
        <strain evidence="2">London</strain>
    </source>
</reference>
<accession>T1K6F8</accession>
<protein>
    <submittedName>
        <fullName evidence="1">Uncharacterized protein</fullName>
    </submittedName>
</protein>
<keyword evidence="2" id="KW-1185">Reference proteome</keyword>
<evidence type="ECO:0000313" key="1">
    <source>
        <dbReference type="EnsemblMetazoa" id="tetur06g00350.1"/>
    </source>
</evidence>
<evidence type="ECO:0000313" key="2">
    <source>
        <dbReference type="Proteomes" id="UP000015104"/>
    </source>
</evidence>
<name>T1K6F8_TETUR</name>
<dbReference type="HOGENOM" id="CLU_3392791_0_0_1"/>
<organism evidence="1 2">
    <name type="scientific">Tetranychus urticae</name>
    <name type="common">Two-spotted spider mite</name>
    <dbReference type="NCBI Taxonomy" id="32264"/>
    <lineage>
        <taxon>Eukaryota</taxon>
        <taxon>Metazoa</taxon>
        <taxon>Ecdysozoa</taxon>
        <taxon>Arthropoda</taxon>
        <taxon>Chelicerata</taxon>
        <taxon>Arachnida</taxon>
        <taxon>Acari</taxon>
        <taxon>Acariformes</taxon>
        <taxon>Trombidiformes</taxon>
        <taxon>Prostigmata</taxon>
        <taxon>Eleutherengona</taxon>
        <taxon>Raphignathae</taxon>
        <taxon>Tetranychoidea</taxon>
        <taxon>Tetranychidae</taxon>
        <taxon>Tetranychus</taxon>
    </lineage>
</organism>
<dbReference type="EMBL" id="CAEY01001791">
    <property type="status" value="NOT_ANNOTATED_CDS"/>
    <property type="molecule type" value="Genomic_DNA"/>
</dbReference>
<proteinExistence type="predicted"/>
<dbReference type="AlphaFoldDB" id="T1K6F8"/>
<dbReference type="EnsemblMetazoa" id="tetur06g00350.1">
    <property type="protein sequence ID" value="tetur06g00350.1"/>
    <property type="gene ID" value="tetur06g00350"/>
</dbReference>
<dbReference type="Proteomes" id="UP000015104">
    <property type="component" value="Unassembled WGS sequence"/>
</dbReference>
<sequence>MMMLMRTGTTPIPGGERTAAVKIILSNLRASR</sequence>
<reference evidence="1" key="2">
    <citation type="submission" date="2015-06" db="UniProtKB">
        <authorList>
            <consortium name="EnsemblMetazoa"/>
        </authorList>
    </citation>
    <scope>IDENTIFICATION</scope>
</reference>